<keyword evidence="2" id="KW-1185">Reference proteome</keyword>
<proteinExistence type="predicted"/>
<organism evidence="1 2">
    <name type="scientific">Phytophthora megakarya</name>
    <dbReference type="NCBI Taxonomy" id="4795"/>
    <lineage>
        <taxon>Eukaryota</taxon>
        <taxon>Sar</taxon>
        <taxon>Stramenopiles</taxon>
        <taxon>Oomycota</taxon>
        <taxon>Peronosporomycetes</taxon>
        <taxon>Peronosporales</taxon>
        <taxon>Peronosporaceae</taxon>
        <taxon>Phytophthora</taxon>
    </lineage>
</organism>
<evidence type="ECO:0000313" key="1">
    <source>
        <dbReference type="EMBL" id="OWZ11117.1"/>
    </source>
</evidence>
<comment type="caution">
    <text evidence="1">The sequence shown here is derived from an EMBL/GenBank/DDBJ whole genome shotgun (WGS) entry which is preliminary data.</text>
</comment>
<dbReference type="AlphaFoldDB" id="A0A225W279"/>
<gene>
    <name evidence="1" type="ORF">PHMEG_00015915</name>
</gene>
<name>A0A225W279_9STRA</name>
<dbReference type="EMBL" id="NBNE01002223">
    <property type="protein sequence ID" value="OWZ11117.1"/>
    <property type="molecule type" value="Genomic_DNA"/>
</dbReference>
<sequence>MVERQLIKAQDKNEQRLRSQQHLFYDVGDSVWVFQHFRAYRGEKKEKELEFSWYDPTGILAKSGRTPTALLSFAIKTRSLRLKKFKGWWSRRFSDEVRAVTSNKTGDDDLEVSELRGARSDRHDETAFTGVSSPNLDTVAKRVVSHLVNFLVLTPTVLSPEYDASITASEYAERKKKICLG</sequence>
<accession>A0A225W279</accession>
<evidence type="ECO:0000313" key="2">
    <source>
        <dbReference type="Proteomes" id="UP000198211"/>
    </source>
</evidence>
<dbReference type="OrthoDB" id="120952at2759"/>
<protein>
    <submittedName>
        <fullName evidence="1">Uncharacterized protein</fullName>
    </submittedName>
</protein>
<reference evidence="2" key="1">
    <citation type="submission" date="2017-03" db="EMBL/GenBank/DDBJ databases">
        <title>Phytopthora megakarya and P. palmivora, two closely related causual agents of cacao black pod achieved similar genome size and gene model numbers by different mechanisms.</title>
        <authorList>
            <person name="Ali S."/>
            <person name="Shao J."/>
            <person name="Larry D.J."/>
            <person name="Kronmiller B."/>
            <person name="Shen D."/>
            <person name="Strem M.D."/>
            <person name="Melnick R.L."/>
            <person name="Guiltinan M.J."/>
            <person name="Tyler B.M."/>
            <person name="Meinhardt L.W."/>
            <person name="Bailey B.A."/>
        </authorList>
    </citation>
    <scope>NUCLEOTIDE SEQUENCE [LARGE SCALE GENOMIC DNA]</scope>
    <source>
        <strain evidence="2">zdho120</strain>
    </source>
</reference>
<dbReference type="Proteomes" id="UP000198211">
    <property type="component" value="Unassembled WGS sequence"/>
</dbReference>